<dbReference type="AlphaFoldDB" id="A0AAU9C0A2"/>
<dbReference type="Pfam" id="PF09948">
    <property type="entry name" value="PpoB2"/>
    <property type="match status" value="1"/>
</dbReference>
<keyword evidence="3" id="KW-1185">Reference proteome</keyword>
<evidence type="ECO:0008006" key="4">
    <source>
        <dbReference type="Google" id="ProtNLM"/>
    </source>
</evidence>
<feature type="transmembrane region" description="Helical" evidence="1">
    <location>
        <begin position="74"/>
        <end position="94"/>
    </location>
</feature>
<feature type="transmembrane region" description="Helical" evidence="1">
    <location>
        <begin position="6"/>
        <end position="28"/>
    </location>
</feature>
<proteinExistence type="predicted"/>
<dbReference type="InterPro" id="IPR018688">
    <property type="entry name" value="PpoB2-like"/>
</dbReference>
<sequence>MNGSFIQTAGLWLAAMALMMPPMALPTLTLLRRACRSPALAWGFAGGYAGVCLGFGLLLAGVQPALRSAGWPQPAAAILLLTSGLYQFSAWKAACLQRCRSPLRQLLALRQPGWQGGLELGWRYGAHCLGCCWALMLTMLGAGMMTPAAMLAITLLLAGERLLAFDPRTVAHANGILLVIWALLTGTPP</sequence>
<feature type="transmembrane region" description="Helical" evidence="1">
    <location>
        <begin position="133"/>
        <end position="158"/>
    </location>
</feature>
<evidence type="ECO:0000256" key="1">
    <source>
        <dbReference type="SAM" id="Phobius"/>
    </source>
</evidence>
<evidence type="ECO:0000313" key="2">
    <source>
        <dbReference type="EMBL" id="BCX80968.1"/>
    </source>
</evidence>
<gene>
    <name evidence="2" type="ORF">MIT9_P0546</name>
</gene>
<keyword evidence="1" id="KW-1133">Transmembrane helix</keyword>
<evidence type="ECO:0000313" key="3">
    <source>
        <dbReference type="Proteomes" id="UP001321825"/>
    </source>
</evidence>
<keyword evidence="1" id="KW-0472">Membrane</keyword>
<keyword evidence="1" id="KW-0812">Transmembrane</keyword>
<name>A0AAU9C0A2_9GAMM</name>
<feature type="transmembrane region" description="Helical" evidence="1">
    <location>
        <begin position="170"/>
        <end position="187"/>
    </location>
</feature>
<organism evidence="2 3">
    <name type="scientific">Methylomarinovum caldicuralii</name>
    <dbReference type="NCBI Taxonomy" id="438856"/>
    <lineage>
        <taxon>Bacteria</taxon>
        <taxon>Pseudomonadati</taxon>
        <taxon>Pseudomonadota</taxon>
        <taxon>Gammaproteobacteria</taxon>
        <taxon>Methylococcales</taxon>
        <taxon>Methylothermaceae</taxon>
        <taxon>Methylomarinovum</taxon>
    </lineage>
</organism>
<feature type="transmembrane region" description="Helical" evidence="1">
    <location>
        <begin position="40"/>
        <end position="62"/>
    </location>
</feature>
<accession>A0AAU9C0A2</accession>
<reference evidence="3" key="1">
    <citation type="journal article" date="2024" name="Int. J. Syst. Evol. Microbiol.">
        <title>Methylomarinovum tepidoasis sp. nov., a moderately thermophilic methanotroph of the family Methylothermaceae isolated from a deep-sea hydrothermal field.</title>
        <authorList>
            <person name="Hirayama H."/>
            <person name="Takaki Y."/>
            <person name="Abe M."/>
            <person name="Miyazaki M."/>
            <person name="Uematsu K."/>
            <person name="Matsui Y."/>
            <person name="Takai K."/>
        </authorList>
    </citation>
    <scope>NUCLEOTIDE SEQUENCE [LARGE SCALE GENOMIC DNA]</scope>
    <source>
        <strain evidence="3">IT-9</strain>
    </source>
</reference>
<dbReference type="RefSeq" id="WP_317705911.1">
    <property type="nucleotide sequence ID" value="NZ_AP024714.1"/>
</dbReference>
<protein>
    <recommendedName>
        <fullName evidence="4">DUF2182 domain-containing protein</fullName>
    </recommendedName>
</protein>
<dbReference type="EMBL" id="AP024714">
    <property type="protein sequence ID" value="BCX80968.1"/>
    <property type="molecule type" value="Genomic_DNA"/>
</dbReference>
<dbReference type="Proteomes" id="UP001321825">
    <property type="component" value="Chromosome"/>
</dbReference>
<dbReference type="KEGG" id="mcau:MIT9_P0546"/>